<evidence type="ECO:0000256" key="1">
    <source>
        <dbReference type="SAM" id="SignalP"/>
    </source>
</evidence>
<sequence length="89" mass="9698">MKNRISKLMILPLLVFTVAIASAFTTSDRKQGNAKVAMVQGWIQHAGQPCTASIQCRTEVNPFCTAPVSGVRLYAKDLTGDCPTPLYKQ</sequence>
<keyword evidence="1" id="KW-0732">Signal</keyword>
<proteinExistence type="predicted"/>
<feature type="chain" id="PRO_5017929971" evidence="1">
    <location>
        <begin position="24"/>
        <end position="89"/>
    </location>
</feature>
<gene>
    <name evidence="2" type="ORF">EG849_09800</name>
</gene>
<accession>A0A3P3W6G5</accession>
<dbReference type="OrthoDB" id="1453093at2"/>
<reference evidence="2 3" key="1">
    <citation type="submission" date="2018-11" db="EMBL/GenBank/DDBJ databases">
        <title>Flavobacterium sp. nov., YIM 102600 draft genome.</title>
        <authorList>
            <person name="Li G."/>
            <person name="Jiang Y."/>
        </authorList>
    </citation>
    <scope>NUCLEOTIDE SEQUENCE [LARGE SCALE GENOMIC DNA]</scope>
    <source>
        <strain evidence="2 3">YIM 102600</strain>
    </source>
</reference>
<name>A0A3P3W6G5_9FLAO</name>
<dbReference type="Pfam" id="PF20130">
    <property type="entry name" value="DUF6520"/>
    <property type="match status" value="1"/>
</dbReference>
<feature type="signal peptide" evidence="1">
    <location>
        <begin position="1"/>
        <end position="23"/>
    </location>
</feature>
<dbReference type="Proteomes" id="UP000271937">
    <property type="component" value="Unassembled WGS sequence"/>
</dbReference>
<protein>
    <submittedName>
        <fullName evidence="2">Uncharacterized protein</fullName>
    </submittedName>
</protein>
<dbReference type="EMBL" id="RQVR01000010">
    <property type="protein sequence ID" value="RRJ90761.1"/>
    <property type="molecule type" value="Genomic_DNA"/>
</dbReference>
<dbReference type="AlphaFoldDB" id="A0A3P3W6G5"/>
<dbReference type="RefSeq" id="WP_125012908.1">
    <property type="nucleotide sequence ID" value="NZ_RQVR01000010.1"/>
</dbReference>
<dbReference type="InterPro" id="IPR045391">
    <property type="entry name" value="DUF6520"/>
</dbReference>
<organism evidence="2 3">
    <name type="scientific">Flavobacterium macacae</name>
    <dbReference type="NCBI Taxonomy" id="2488993"/>
    <lineage>
        <taxon>Bacteria</taxon>
        <taxon>Pseudomonadati</taxon>
        <taxon>Bacteroidota</taxon>
        <taxon>Flavobacteriia</taxon>
        <taxon>Flavobacteriales</taxon>
        <taxon>Flavobacteriaceae</taxon>
        <taxon>Flavobacterium</taxon>
    </lineage>
</organism>
<comment type="caution">
    <text evidence="2">The sequence shown here is derived from an EMBL/GenBank/DDBJ whole genome shotgun (WGS) entry which is preliminary data.</text>
</comment>
<evidence type="ECO:0000313" key="2">
    <source>
        <dbReference type="EMBL" id="RRJ90761.1"/>
    </source>
</evidence>
<keyword evidence="3" id="KW-1185">Reference proteome</keyword>
<evidence type="ECO:0000313" key="3">
    <source>
        <dbReference type="Proteomes" id="UP000271937"/>
    </source>
</evidence>